<evidence type="ECO:0000313" key="3">
    <source>
        <dbReference type="Proteomes" id="UP000218209"/>
    </source>
</evidence>
<sequence length="352" mass="36274">MGFLSAVALAAGALTVGAPLVLPADAASATSTFVPVHKILSSPRGVLTLPDGRQLMAKVYGLGGCAVDPSNPTGNPRGSASSNFTLFRQKSGAPCTLQDRNGVPTYVGFQAIRITANGFKFNCDLTLEDVDANTKPAADGPKGWRETMSSLALSDGSLVRPNVSVAPGALVAVKDYAIASSSLAEAGWTGVGAGAIPMQGVSYDDWTRIENIGSDNAELARGFVSYTQGIDDLLVFYGLTQPEAGNPTAGTAAFMSAIEIPAGCQCASGATGGRQVVLPTETAGRCTLKSRSVTPYGCDMLGDKWCQTADIQTWAQTSPVSGGTCACVAQDSMVHRVVSPYTPRQNFGPVPV</sequence>
<keyword evidence="1" id="KW-0732">Signal</keyword>
<protein>
    <submittedName>
        <fullName evidence="2">Uncharacterized protein</fullName>
    </submittedName>
</protein>
<feature type="chain" id="PRO_5012982110" evidence="1">
    <location>
        <begin position="18"/>
        <end position="352"/>
    </location>
</feature>
<feature type="signal peptide" evidence="1">
    <location>
        <begin position="1"/>
        <end position="17"/>
    </location>
</feature>
<evidence type="ECO:0000313" key="2">
    <source>
        <dbReference type="EMBL" id="OSX70289.1"/>
    </source>
</evidence>
<name>A0A1X6NNR0_PORUM</name>
<dbReference type="Proteomes" id="UP000218209">
    <property type="component" value="Unassembled WGS sequence"/>
</dbReference>
<evidence type="ECO:0000256" key="1">
    <source>
        <dbReference type="SAM" id="SignalP"/>
    </source>
</evidence>
<organism evidence="2 3">
    <name type="scientific">Porphyra umbilicalis</name>
    <name type="common">Purple laver</name>
    <name type="synonym">Red alga</name>
    <dbReference type="NCBI Taxonomy" id="2786"/>
    <lineage>
        <taxon>Eukaryota</taxon>
        <taxon>Rhodophyta</taxon>
        <taxon>Bangiophyceae</taxon>
        <taxon>Bangiales</taxon>
        <taxon>Bangiaceae</taxon>
        <taxon>Porphyra</taxon>
    </lineage>
</organism>
<reference evidence="2 3" key="1">
    <citation type="submission" date="2017-03" db="EMBL/GenBank/DDBJ databases">
        <title>WGS assembly of Porphyra umbilicalis.</title>
        <authorList>
            <person name="Brawley S.H."/>
            <person name="Blouin N.A."/>
            <person name="Ficko-Blean E."/>
            <person name="Wheeler G.L."/>
            <person name="Lohr M."/>
            <person name="Goodson H.V."/>
            <person name="Jenkins J.W."/>
            <person name="Blaby-Haas C.E."/>
            <person name="Helliwell K.E."/>
            <person name="Chan C."/>
            <person name="Marriage T."/>
            <person name="Bhattacharya D."/>
            <person name="Klein A.S."/>
            <person name="Badis Y."/>
            <person name="Brodie J."/>
            <person name="Cao Y."/>
            <person name="Collen J."/>
            <person name="Dittami S.M."/>
            <person name="Gachon C.M."/>
            <person name="Green B.R."/>
            <person name="Karpowicz S."/>
            <person name="Kim J.W."/>
            <person name="Kudahl U."/>
            <person name="Lin S."/>
            <person name="Michel G."/>
            <person name="Mittag M."/>
            <person name="Olson B.J."/>
            <person name="Pangilinan J."/>
            <person name="Peng Y."/>
            <person name="Qiu H."/>
            <person name="Shu S."/>
            <person name="Singer J.T."/>
            <person name="Smith A.G."/>
            <person name="Sprecher B.N."/>
            <person name="Wagner V."/>
            <person name="Wang W."/>
            <person name="Wang Z.-Y."/>
            <person name="Yan J."/>
            <person name="Yarish C."/>
            <person name="Zoeuner-Riek S."/>
            <person name="Zhuang Y."/>
            <person name="Zou Y."/>
            <person name="Lindquist E.A."/>
            <person name="Grimwood J."/>
            <person name="Barry K."/>
            <person name="Rokhsar D.S."/>
            <person name="Schmutz J."/>
            <person name="Stiller J.W."/>
            <person name="Grossman A.R."/>
            <person name="Prochnik S.E."/>
        </authorList>
    </citation>
    <scope>NUCLEOTIDE SEQUENCE [LARGE SCALE GENOMIC DNA]</scope>
    <source>
        <strain evidence="2">4086291</strain>
    </source>
</reference>
<keyword evidence="3" id="KW-1185">Reference proteome</keyword>
<proteinExistence type="predicted"/>
<gene>
    <name evidence="2" type="ORF">BU14_0816s0009</name>
</gene>
<dbReference type="AlphaFoldDB" id="A0A1X6NNR0"/>
<accession>A0A1X6NNR0</accession>
<dbReference type="EMBL" id="KV919280">
    <property type="protein sequence ID" value="OSX70289.1"/>
    <property type="molecule type" value="Genomic_DNA"/>
</dbReference>